<name>A0A8E7FP06_9CAUD</name>
<evidence type="ECO:0000313" key="2">
    <source>
        <dbReference type="Proteomes" id="UP000678091"/>
    </source>
</evidence>
<accession>A0A8E7FP06</accession>
<organism evidence="1 2">
    <name type="scientific">Pseudomonas phage Medea1</name>
    <dbReference type="NCBI Taxonomy" id="2834256"/>
    <lineage>
        <taxon>Viruses</taxon>
        <taxon>Duplodnaviria</taxon>
        <taxon>Heunggongvirae</taxon>
        <taxon>Uroviricota</taxon>
        <taxon>Caudoviricetes</taxon>
        <taxon>Medeavirus</taxon>
        <taxon>Medeavirus medea1</taxon>
    </lineage>
</organism>
<proteinExistence type="predicted"/>
<keyword evidence="2" id="KW-1185">Reference proteome</keyword>
<evidence type="ECO:0000313" key="1">
    <source>
        <dbReference type="EMBL" id="QVW29146.1"/>
    </source>
</evidence>
<reference evidence="1" key="1">
    <citation type="submission" date="2021-04" db="EMBL/GenBank/DDBJ databases">
        <title>A novel bacteriophage against Pseudomonas syringae pv. tomato and it's prophylactic efficacy.</title>
        <authorList>
            <person name="Skliros D."/>
            <person name="Papazoglou P."/>
            <person name="Paraskevopoulou E.G."/>
            <person name="Gkizi D."/>
            <person name="Goumas D.E."/>
            <person name="Tjamos S."/>
            <person name="Flemetakis E."/>
        </authorList>
    </citation>
    <scope>NUCLEOTIDE SEQUENCE</scope>
</reference>
<dbReference type="Proteomes" id="UP000678091">
    <property type="component" value="Segment"/>
</dbReference>
<dbReference type="EMBL" id="MW862109">
    <property type="protein sequence ID" value="QVW29146.1"/>
    <property type="molecule type" value="Genomic_DNA"/>
</dbReference>
<sequence length="232" mass="25391">MTNNPNDVRVSRELLALAVSLPSKESREANERGVIAQGRAQAEIRAILAQPADQQGEPFQGRVEPWMTSCFGAEISADRQERNHRFLEESLELVQACGATSDEAHQLVDYVYGRPTGEPDQEVGGVMVTLAALCLAHQLDMHAAGETELSRIWTKVDQIRAKQAAKPAMSPLPGAYPERHAQPATANVVLPERLDLPHRDEFESADQHAAALGEAKTWNACLDEVAKLNTPQ</sequence>
<gene>
    <name evidence="1" type="ORF">Medea1_0079</name>
</gene>
<protein>
    <submittedName>
        <fullName evidence="1">Uncharacterized protein</fullName>
    </submittedName>
</protein>